<dbReference type="PROSITE" id="PS51007">
    <property type="entry name" value="CYTC"/>
    <property type="match status" value="1"/>
</dbReference>
<dbReference type="InterPro" id="IPR011989">
    <property type="entry name" value="ARM-like"/>
</dbReference>
<feature type="signal peptide" evidence="6">
    <location>
        <begin position="1"/>
        <end position="22"/>
    </location>
</feature>
<dbReference type="InterPro" id="IPR055557">
    <property type="entry name" value="DUF7133"/>
</dbReference>
<dbReference type="InterPro" id="IPR011042">
    <property type="entry name" value="6-blade_b-propeller_TolB-like"/>
</dbReference>
<dbReference type="PANTHER" id="PTHR33546">
    <property type="entry name" value="LARGE, MULTIFUNCTIONAL SECRETED PROTEIN-RELATED"/>
    <property type="match status" value="1"/>
</dbReference>
<dbReference type="InterPro" id="IPR009056">
    <property type="entry name" value="Cyt_c-like_dom"/>
</dbReference>
<dbReference type="AlphaFoldDB" id="A0A1I5XQK1"/>
<feature type="region of interest" description="Disordered" evidence="5">
    <location>
        <begin position="724"/>
        <end position="744"/>
    </location>
</feature>
<keyword evidence="1 4" id="KW-0349">Heme</keyword>
<dbReference type="GO" id="GO:0046872">
    <property type="term" value="F:metal ion binding"/>
    <property type="evidence" value="ECO:0007669"/>
    <property type="project" value="UniProtKB-KW"/>
</dbReference>
<dbReference type="Pfam" id="PF00034">
    <property type="entry name" value="Cytochrom_C"/>
    <property type="match status" value="1"/>
</dbReference>
<dbReference type="SUPFAM" id="SSF48371">
    <property type="entry name" value="ARM repeat"/>
    <property type="match status" value="1"/>
</dbReference>
<dbReference type="InterPro" id="IPR016024">
    <property type="entry name" value="ARM-type_fold"/>
</dbReference>
<dbReference type="SUPFAM" id="SSF46626">
    <property type="entry name" value="Cytochrome c"/>
    <property type="match status" value="1"/>
</dbReference>
<dbReference type="Gene3D" id="1.10.760.10">
    <property type="entry name" value="Cytochrome c-like domain"/>
    <property type="match status" value="1"/>
</dbReference>
<dbReference type="Gene3D" id="1.25.10.10">
    <property type="entry name" value="Leucine-rich Repeat Variant"/>
    <property type="match status" value="1"/>
</dbReference>
<keyword evidence="3 4" id="KW-0408">Iron</keyword>
<dbReference type="RefSeq" id="WP_090660089.1">
    <property type="nucleotide sequence ID" value="NZ_FOXQ01000009.1"/>
</dbReference>
<evidence type="ECO:0000256" key="6">
    <source>
        <dbReference type="SAM" id="SignalP"/>
    </source>
</evidence>
<keyword evidence="6" id="KW-0732">Signal</keyword>
<evidence type="ECO:0000256" key="2">
    <source>
        <dbReference type="ARBA" id="ARBA00022723"/>
    </source>
</evidence>
<reference evidence="8 9" key="1">
    <citation type="submission" date="2016-10" db="EMBL/GenBank/DDBJ databases">
        <authorList>
            <person name="de Groot N.N."/>
        </authorList>
    </citation>
    <scope>NUCLEOTIDE SEQUENCE [LARGE SCALE GENOMIC DNA]</scope>
    <source>
        <strain evidence="8 9">DSM 28286</strain>
    </source>
</reference>
<dbReference type="Proteomes" id="UP000199031">
    <property type="component" value="Unassembled WGS sequence"/>
</dbReference>
<evidence type="ECO:0000256" key="5">
    <source>
        <dbReference type="SAM" id="MobiDB-lite"/>
    </source>
</evidence>
<dbReference type="EMBL" id="FOXQ01000009">
    <property type="protein sequence ID" value="SFQ34223.1"/>
    <property type="molecule type" value="Genomic_DNA"/>
</dbReference>
<sequence length="744" mass="82032">MKHALLALFAVAIIALLPCCKSGDQNEKPVFNPHPTAAYLSPEESMKKMYLPEGYSIELVASEPMIQEPVAITWDANGRMYVAEMLTYMRDADASDEQLPLSRIMLLEDTDNDGKMDKSSVFIDSLLLPRMMQSVGNELLVNETNTITITSYKDTDGDGKADVKRVVYKNDAYTASDANMEHQRSGLDWNIDNWMYMTYEGLRFRYVNGMIEADTIHSGGSGQWGVTHDNYGRLFYSSAGGETPVLGFQINPVYGKLGFPDEFTPEFQQVWSIMATPDVEGGVKRLRPNNTLNHFTACCGQSIYRGDALPKDFVGDYLVCEPVGRIIRRAKVETKEGKTTLKNAYDSAEFIASQDMNFRPVNTATGPDGNLYIVDMYRGIIQQGNWTKPGTFLRNKIDSLGLAANIDHGRIYRVVYNGGKRDPQPKMLDEPVDKLVQYLGHANGWWRDNAQKLIVISGDKTVVPELKNIVAGKATDAGNKGNALARLHALWTLDGLHAVDNNVLLQAFADADPQVRRAAVWISESWLKKNDAAMIEEVTKLQKDPSYDVRVQVLLSMSQSGATAAQAVVKTIVDNNAGNEMIKATKDALEKAAIVKALAARVSGLPQNDRRAVLNGAVIFRSLCSNCHGNEGKGIAGVTSVMTAPALQGSKFLKLSQKDNAIRILLNGLSGPVDGKTYASEMPSMAANNNGWIASVLSYVRFEFGDHGGKNNDLIGVRSDEVKKMREENEGRDKPWTEGELMKK</sequence>
<dbReference type="InterPro" id="IPR011041">
    <property type="entry name" value="Quinoprot_gluc/sorb_DH_b-prop"/>
</dbReference>
<feature type="domain" description="Cytochrome c" evidence="7">
    <location>
        <begin position="611"/>
        <end position="704"/>
    </location>
</feature>
<dbReference type="GO" id="GO:0009055">
    <property type="term" value="F:electron transfer activity"/>
    <property type="evidence" value="ECO:0007669"/>
    <property type="project" value="InterPro"/>
</dbReference>
<evidence type="ECO:0000313" key="8">
    <source>
        <dbReference type="EMBL" id="SFQ34223.1"/>
    </source>
</evidence>
<keyword evidence="9" id="KW-1185">Reference proteome</keyword>
<dbReference type="STRING" id="1465490.SAMN05444277_109111"/>
<dbReference type="Pfam" id="PF23500">
    <property type="entry name" value="DUF7133"/>
    <property type="match status" value="1"/>
</dbReference>
<feature type="chain" id="PRO_5011756945" evidence="6">
    <location>
        <begin position="23"/>
        <end position="744"/>
    </location>
</feature>
<evidence type="ECO:0000259" key="7">
    <source>
        <dbReference type="PROSITE" id="PS51007"/>
    </source>
</evidence>
<keyword evidence="2 4" id="KW-0479">Metal-binding</keyword>
<gene>
    <name evidence="8" type="ORF">SAMN05444277_109111</name>
</gene>
<dbReference type="SUPFAM" id="SSF50952">
    <property type="entry name" value="Soluble quinoprotein glucose dehydrogenase"/>
    <property type="match status" value="1"/>
</dbReference>
<organism evidence="8 9">
    <name type="scientific">Parafilimonas terrae</name>
    <dbReference type="NCBI Taxonomy" id="1465490"/>
    <lineage>
        <taxon>Bacteria</taxon>
        <taxon>Pseudomonadati</taxon>
        <taxon>Bacteroidota</taxon>
        <taxon>Chitinophagia</taxon>
        <taxon>Chitinophagales</taxon>
        <taxon>Chitinophagaceae</taxon>
        <taxon>Parafilimonas</taxon>
    </lineage>
</organism>
<evidence type="ECO:0000256" key="3">
    <source>
        <dbReference type="ARBA" id="ARBA00023004"/>
    </source>
</evidence>
<dbReference type="PANTHER" id="PTHR33546:SF1">
    <property type="entry name" value="LARGE, MULTIFUNCTIONAL SECRETED PROTEIN"/>
    <property type="match status" value="1"/>
</dbReference>
<dbReference type="Gene3D" id="2.120.10.30">
    <property type="entry name" value="TolB, C-terminal domain"/>
    <property type="match status" value="1"/>
</dbReference>
<evidence type="ECO:0000313" key="9">
    <source>
        <dbReference type="Proteomes" id="UP000199031"/>
    </source>
</evidence>
<name>A0A1I5XQK1_9BACT</name>
<accession>A0A1I5XQK1</accession>
<protein>
    <submittedName>
        <fullName evidence="8">Putative membrane-bound dehydrogenase domain-containing protein</fullName>
    </submittedName>
</protein>
<dbReference type="InterPro" id="IPR036909">
    <property type="entry name" value="Cyt_c-like_dom_sf"/>
</dbReference>
<dbReference type="OrthoDB" id="9811395at2"/>
<proteinExistence type="predicted"/>
<evidence type="ECO:0000256" key="4">
    <source>
        <dbReference type="PROSITE-ProRule" id="PRU00433"/>
    </source>
</evidence>
<dbReference type="GO" id="GO:0020037">
    <property type="term" value="F:heme binding"/>
    <property type="evidence" value="ECO:0007669"/>
    <property type="project" value="InterPro"/>
</dbReference>
<evidence type="ECO:0000256" key="1">
    <source>
        <dbReference type="ARBA" id="ARBA00022617"/>
    </source>
</evidence>